<organism evidence="7 8">
    <name type="scientific">Stutzerimonas decontaminans</name>
    <dbReference type="NCBI Taxonomy" id="3022791"/>
    <lineage>
        <taxon>Bacteria</taxon>
        <taxon>Pseudomonadati</taxon>
        <taxon>Pseudomonadota</taxon>
        <taxon>Gammaproteobacteria</taxon>
        <taxon>Pseudomonadales</taxon>
        <taxon>Pseudomonadaceae</taxon>
        <taxon>Stutzerimonas</taxon>
    </lineage>
</organism>
<comment type="subcellular location">
    <subcellularLocation>
        <location evidence="1">Membrane</location>
    </subcellularLocation>
</comment>
<protein>
    <recommendedName>
        <fullName evidence="6">Outer membrane protein beta-barrel domain-containing protein</fullName>
    </recommendedName>
</protein>
<keyword evidence="2 5" id="KW-0732">Signal</keyword>
<dbReference type="PANTHER" id="PTHR34001">
    <property type="entry name" value="BLL7405 PROTEIN"/>
    <property type="match status" value="1"/>
</dbReference>
<dbReference type="Gene3D" id="2.40.160.20">
    <property type="match status" value="2"/>
</dbReference>
<feature type="domain" description="Outer membrane protein beta-barrel" evidence="6">
    <location>
        <begin position="664"/>
        <end position="866"/>
    </location>
</feature>
<dbReference type="SUPFAM" id="SSF56935">
    <property type="entry name" value="Porins"/>
    <property type="match status" value="1"/>
</dbReference>
<comment type="caution">
    <text evidence="7">The sequence shown here is derived from an EMBL/GenBank/DDBJ whole genome shotgun (WGS) entry which is preliminary data.</text>
</comment>
<dbReference type="InterPro" id="IPR051692">
    <property type="entry name" value="OMP-like"/>
</dbReference>
<dbReference type="InterPro" id="IPR018759">
    <property type="entry name" value="BBP2_2"/>
</dbReference>
<dbReference type="InterPro" id="IPR027385">
    <property type="entry name" value="Beta-barrel_OMP"/>
</dbReference>
<evidence type="ECO:0000256" key="4">
    <source>
        <dbReference type="SAM" id="MobiDB-lite"/>
    </source>
</evidence>
<dbReference type="InterPro" id="IPR011250">
    <property type="entry name" value="OMP/PagP_B-barrel"/>
</dbReference>
<accession>A0ABX4VWK6</accession>
<keyword evidence="8" id="KW-1185">Reference proteome</keyword>
<feature type="signal peptide" evidence="5">
    <location>
        <begin position="1"/>
        <end position="22"/>
    </location>
</feature>
<evidence type="ECO:0000259" key="6">
    <source>
        <dbReference type="Pfam" id="PF13505"/>
    </source>
</evidence>
<evidence type="ECO:0000256" key="2">
    <source>
        <dbReference type="ARBA" id="ARBA00022729"/>
    </source>
</evidence>
<name>A0ABX4VWK6_9GAMM</name>
<reference evidence="7 8" key="1">
    <citation type="submission" date="2018-01" db="EMBL/GenBank/DDBJ databases">
        <title>Denitrification phenotypes of diverse strains of Pseudomonas stutzeri.</title>
        <authorList>
            <person name="Milligan D.A."/>
            <person name="Bergaust L."/>
            <person name="Bakken L.R."/>
            <person name="Frostegard A."/>
        </authorList>
    </citation>
    <scope>NUCLEOTIDE SEQUENCE [LARGE SCALE GENOMIC DNA]</scope>
    <source>
        <strain evidence="7 8">ST27MN3</strain>
    </source>
</reference>
<sequence length="866" mass="95409">MGRKLVMALAALGAGSTAHVDAAPEPAPSTPPTSATLKKTDTREFPGLPIGTFVALPQVILSATRDDNIYAQRTDETEDTVFTLSPSLVLQSDWERHELSVDVGADLDRYQDANSEDVEDFWLGLDGTRELTEHARVFGGLRHTRDHEDRYVPGAAGPELQREPTRYEHDEAYLGVASEIGRLRLRGGGTYDRYDYYSAQTLAGARIDNGDRKHDLSSLGLRAGYALTPNHEPFIQYATDRRRYANNINGTTFNRDSDGYRAALGLRVSYPQQRFVGEVFAGTLQQRFDYSTFSDIHKPYFGALASWRPTPTTRVTGYIDRSLEETTVSDDGVYAAASLDTTYGLEIERALTSRLSVLGHANYTDSEYQSYDRRDKIIDAGAGLRYYVSSTVYVGGDMRVIDRNSDDLDGEYSRSQVTFSVGYTPGRSKTYQLPAQALQRSTGDLLLAALPLDGLFAGPYAGAALSHGPLTSTTSGPREDGGSDVSQFGASGLGEALFLGYGWQLDRWYAGIEAEVEQSRAHWSLSKDKADARTTSLDKDDGYGLSLRGGYVVNNGSLLYLRVGRVRTRFDSYYTINDQAAATRAQDDRQDGSRLGVGADLPAGDRLFLRMEYAYTDYDAYDVDYVDGEGRATERFANEEGQFRLGVGWRFAAETSPVSLQPSVQGFYIGAHAGHGSLDSHLDGYHSEDGAPPLSQAYTGDFSGMGGIYGVFVGYGHSFDRWYVGLEAEVDTGRTEWSHSRETSGEGGRDFSVEKKSDYGLALRLGYSLPNGTLLYGRVGPVRARFNTTWAKGGNADANIDRSYDADGMRYGVGAEVPLTQQAFARLDYTRTDYDSYGFRTGHGNPDEMNFDNRESLFRMGLGFRF</sequence>
<dbReference type="Pfam" id="PF13505">
    <property type="entry name" value="OMP_b-brl"/>
    <property type="match status" value="2"/>
</dbReference>
<feature type="chain" id="PRO_5046916045" description="Outer membrane protein beta-barrel domain-containing protein" evidence="5">
    <location>
        <begin position="23"/>
        <end position="866"/>
    </location>
</feature>
<dbReference type="Pfam" id="PF10082">
    <property type="entry name" value="BBP2_2"/>
    <property type="match status" value="1"/>
</dbReference>
<dbReference type="Proteomes" id="UP000236021">
    <property type="component" value="Unassembled WGS sequence"/>
</dbReference>
<dbReference type="PANTHER" id="PTHR34001:SF3">
    <property type="entry name" value="BLL7405 PROTEIN"/>
    <property type="match status" value="1"/>
</dbReference>
<dbReference type="RefSeq" id="WP_080695111.1">
    <property type="nucleotide sequence ID" value="NZ_CP007509.1"/>
</dbReference>
<dbReference type="EMBL" id="POUI01000005">
    <property type="protein sequence ID" value="PNF83525.1"/>
    <property type="molecule type" value="Genomic_DNA"/>
</dbReference>
<evidence type="ECO:0000256" key="1">
    <source>
        <dbReference type="ARBA" id="ARBA00004370"/>
    </source>
</evidence>
<gene>
    <name evidence="7" type="ORF">CXK93_18370</name>
</gene>
<evidence type="ECO:0000256" key="5">
    <source>
        <dbReference type="SAM" id="SignalP"/>
    </source>
</evidence>
<evidence type="ECO:0000256" key="3">
    <source>
        <dbReference type="ARBA" id="ARBA00023136"/>
    </source>
</evidence>
<keyword evidence="3" id="KW-0472">Membrane</keyword>
<evidence type="ECO:0000313" key="7">
    <source>
        <dbReference type="EMBL" id="PNF83525.1"/>
    </source>
</evidence>
<proteinExistence type="predicted"/>
<evidence type="ECO:0000313" key="8">
    <source>
        <dbReference type="Proteomes" id="UP000236021"/>
    </source>
</evidence>
<feature type="domain" description="Outer membrane protein beta-barrel" evidence="6">
    <location>
        <begin position="448"/>
        <end position="651"/>
    </location>
</feature>
<feature type="region of interest" description="Disordered" evidence="4">
    <location>
        <begin position="17"/>
        <end position="40"/>
    </location>
</feature>
<dbReference type="SUPFAM" id="SSF56925">
    <property type="entry name" value="OMPA-like"/>
    <property type="match status" value="2"/>
</dbReference>